<reference evidence="3" key="1">
    <citation type="submission" date="2021-10" db="EMBL/GenBank/DDBJ databases">
        <title>De novo Genome Assembly of Clathrus columnatus (Basidiomycota, Fungi) Using Illumina and Nanopore Sequence Data.</title>
        <authorList>
            <person name="Ogiso-Tanaka E."/>
            <person name="Itagaki H."/>
            <person name="Hosoya T."/>
            <person name="Hosaka K."/>
        </authorList>
    </citation>
    <scope>NUCLEOTIDE SEQUENCE</scope>
    <source>
        <strain evidence="3">MO-923</strain>
    </source>
</reference>
<sequence length="321" mass="37046">MAKQHSTAISSNPTQFFEPFVQSKYQAGRVSSIVKRFLKDIEFVPSNINPVNKALENHMKNVMHDRDLECEQLKRTIHLSASLIELGYHESTLEEKKNVALFNWFAIYIDDKVARDPIPFHEFGARLLRRQPQLDPILNVFTEVLDHMWDLYDPLAASAIFNNCLAFVTGCCIEPELDNLPLIQGVDRFSWYIRDLTGVAIAFALFAFTKRGNFNMLNVVQALPDMNFWISLTNDLLSFHKEELAGETGTYIYNRAKNDNKSRYETCEEIVAELNKARQTILATLSSNPAALETWKIWERGYVEWHIIQERYHLKDLGIGL</sequence>
<proteinExistence type="inferred from homology"/>
<keyword evidence="2" id="KW-0456">Lyase</keyword>
<dbReference type="InterPro" id="IPR008949">
    <property type="entry name" value="Isoprenoid_synthase_dom_sf"/>
</dbReference>
<protein>
    <recommendedName>
        <fullName evidence="5">Terpene synthase</fullName>
    </recommendedName>
</protein>
<dbReference type="Proteomes" id="UP001050691">
    <property type="component" value="Unassembled WGS sequence"/>
</dbReference>
<evidence type="ECO:0000256" key="2">
    <source>
        <dbReference type="ARBA" id="ARBA00023239"/>
    </source>
</evidence>
<dbReference type="Pfam" id="PF06330">
    <property type="entry name" value="TRI5"/>
    <property type="match status" value="1"/>
</dbReference>
<dbReference type="EMBL" id="BPWL01000004">
    <property type="protein sequence ID" value="GJJ09047.1"/>
    <property type="molecule type" value="Genomic_DNA"/>
</dbReference>
<dbReference type="GO" id="GO:0016838">
    <property type="term" value="F:carbon-oxygen lyase activity, acting on phosphates"/>
    <property type="evidence" value="ECO:0007669"/>
    <property type="project" value="InterPro"/>
</dbReference>
<dbReference type="SFLD" id="SFLDG01021">
    <property type="entry name" value="Trichodiene_Synthase_Like"/>
    <property type="match status" value="1"/>
</dbReference>
<accession>A0AAV5A339</accession>
<dbReference type="InterPro" id="IPR024652">
    <property type="entry name" value="Trichodiene_synth"/>
</dbReference>
<evidence type="ECO:0008006" key="5">
    <source>
        <dbReference type="Google" id="ProtNLM"/>
    </source>
</evidence>
<dbReference type="SUPFAM" id="SSF48576">
    <property type="entry name" value="Terpenoid synthases"/>
    <property type="match status" value="1"/>
</dbReference>
<evidence type="ECO:0000313" key="3">
    <source>
        <dbReference type="EMBL" id="GJJ09047.1"/>
    </source>
</evidence>
<gene>
    <name evidence="3" type="ORF">Clacol_003269</name>
</gene>
<keyword evidence="4" id="KW-1185">Reference proteome</keyword>
<organism evidence="3 4">
    <name type="scientific">Clathrus columnatus</name>
    <dbReference type="NCBI Taxonomy" id="1419009"/>
    <lineage>
        <taxon>Eukaryota</taxon>
        <taxon>Fungi</taxon>
        <taxon>Dikarya</taxon>
        <taxon>Basidiomycota</taxon>
        <taxon>Agaricomycotina</taxon>
        <taxon>Agaricomycetes</taxon>
        <taxon>Phallomycetidae</taxon>
        <taxon>Phallales</taxon>
        <taxon>Clathraceae</taxon>
        <taxon>Clathrus</taxon>
    </lineage>
</organism>
<comment type="caution">
    <text evidence="3">The sequence shown here is derived from an EMBL/GenBank/DDBJ whole genome shotgun (WGS) entry which is preliminary data.</text>
</comment>
<comment type="similarity">
    <text evidence="1">Belongs to the trichodiene synthase family.</text>
</comment>
<name>A0AAV5A339_9AGAM</name>
<dbReference type="Gene3D" id="1.10.600.10">
    <property type="entry name" value="Farnesyl Diphosphate Synthase"/>
    <property type="match status" value="1"/>
</dbReference>
<evidence type="ECO:0000313" key="4">
    <source>
        <dbReference type="Proteomes" id="UP001050691"/>
    </source>
</evidence>
<dbReference type="SFLD" id="SFLDS00005">
    <property type="entry name" value="Isoprenoid_Synthase_Type_I"/>
    <property type="match status" value="1"/>
</dbReference>
<dbReference type="AlphaFoldDB" id="A0AAV5A339"/>
<evidence type="ECO:0000256" key="1">
    <source>
        <dbReference type="ARBA" id="ARBA00007946"/>
    </source>
</evidence>